<dbReference type="OrthoDB" id="444631at2759"/>
<keyword evidence="4 7" id="KW-0472">Membrane</keyword>
<feature type="region of interest" description="Disordered" evidence="6">
    <location>
        <begin position="255"/>
        <end position="274"/>
    </location>
</feature>
<keyword evidence="3 7" id="KW-1133">Transmembrane helix</keyword>
<accession>A0A8I2YFY9</accession>
<dbReference type="InterPro" id="IPR052337">
    <property type="entry name" value="SAT4-like"/>
</dbReference>
<gene>
    <name evidence="9" type="ORF">JVT61DRAFT_9843</name>
</gene>
<name>A0A8I2YFY9_9AGAM</name>
<dbReference type="Proteomes" id="UP000683000">
    <property type="component" value="Unassembled WGS sequence"/>
</dbReference>
<feature type="transmembrane region" description="Helical" evidence="7">
    <location>
        <begin position="151"/>
        <end position="175"/>
    </location>
</feature>
<evidence type="ECO:0000256" key="4">
    <source>
        <dbReference type="ARBA" id="ARBA00023136"/>
    </source>
</evidence>
<dbReference type="AlphaFoldDB" id="A0A8I2YFY9"/>
<evidence type="ECO:0000256" key="1">
    <source>
        <dbReference type="ARBA" id="ARBA00004141"/>
    </source>
</evidence>
<evidence type="ECO:0000256" key="5">
    <source>
        <dbReference type="ARBA" id="ARBA00038359"/>
    </source>
</evidence>
<feature type="transmembrane region" description="Helical" evidence="7">
    <location>
        <begin position="108"/>
        <end position="131"/>
    </location>
</feature>
<comment type="subcellular location">
    <subcellularLocation>
        <location evidence="1">Membrane</location>
        <topology evidence="1">Multi-pass membrane protein</topology>
    </subcellularLocation>
</comment>
<comment type="similarity">
    <text evidence="5">Belongs to the SAT4 family.</text>
</comment>
<protein>
    <recommendedName>
        <fullName evidence="8">Rhodopsin domain-containing protein</fullName>
    </recommendedName>
</protein>
<dbReference type="EMBL" id="JAGFBS010000038">
    <property type="protein sequence ID" value="KAG6371219.1"/>
    <property type="molecule type" value="Genomic_DNA"/>
</dbReference>
<feature type="domain" description="Rhodopsin" evidence="8">
    <location>
        <begin position="26"/>
        <end position="206"/>
    </location>
</feature>
<feature type="transmembrane region" description="Helical" evidence="7">
    <location>
        <begin position="187"/>
        <end position="210"/>
    </location>
</feature>
<evidence type="ECO:0000256" key="6">
    <source>
        <dbReference type="SAM" id="MobiDB-lite"/>
    </source>
</evidence>
<evidence type="ECO:0000256" key="7">
    <source>
        <dbReference type="SAM" id="Phobius"/>
    </source>
</evidence>
<comment type="caution">
    <text evidence="9">The sequence shown here is derived from an EMBL/GenBank/DDBJ whole genome shotgun (WGS) entry which is preliminary data.</text>
</comment>
<keyword evidence="10" id="KW-1185">Reference proteome</keyword>
<feature type="transmembrane region" description="Helical" evidence="7">
    <location>
        <begin position="41"/>
        <end position="63"/>
    </location>
</feature>
<dbReference type="InterPro" id="IPR049326">
    <property type="entry name" value="Rhodopsin_dom_fungi"/>
</dbReference>
<evidence type="ECO:0000313" key="10">
    <source>
        <dbReference type="Proteomes" id="UP000683000"/>
    </source>
</evidence>
<dbReference type="PANTHER" id="PTHR33048:SF47">
    <property type="entry name" value="INTEGRAL MEMBRANE PROTEIN-RELATED"/>
    <property type="match status" value="1"/>
</dbReference>
<feature type="transmembrane region" description="Helical" evidence="7">
    <location>
        <begin position="75"/>
        <end position="96"/>
    </location>
</feature>
<evidence type="ECO:0000256" key="2">
    <source>
        <dbReference type="ARBA" id="ARBA00022692"/>
    </source>
</evidence>
<dbReference type="Pfam" id="PF20684">
    <property type="entry name" value="Fung_rhodopsin"/>
    <property type="match status" value="1"/>
</dbReference>
<reference evidence="9" key="1">
    <citation type="submission" date="2021-03" db="EMBL/GenBank/DDBJ databases">
        <title>Evolutionary innovations through gain and loss of genes in the ectomycorrhizal Boletales.</title>
        <authorList>
            <person name="Wu G."/>
            <person name="Miyauchi S."/>
            <person name="Morin E."/>
            <person name="Yang Z.-L."/>
            <person name="Xu J."/>
            <person name="Martin F.M."/>
        </authorList>
    </citation>
    <scope>NUCLEOTIDE SEQUENCE</scope>
    <source>
        <strain evidence="9">BR01</strain>
    </source>
</reference>
<feature type="transmembrane region" description="Helical" evidence="7">
    <location>
        <begin position="6"/>
        <end position="29"/>
    </location>
</feature>
<dbReference type="GO" id="GO:0016020">
    <property type="term" value="C:membrane"/>
    <property type="evidence" value="ECO:0007669"/>
    <property type="project" value="UniProtKB-SubCell"/>
</dbReference>
<dbReference type="PANTHER" id="PTHR33048">
    <property type="entry name" value="PTH11-LIKE INTEGRAL MEMBRANE PROTEIN (AFU_ORTHOLOGUE AFUA_5G11245)"/>
    <property type="match status" value="1"/>
</dbReference>
<organism evidence="9 10">
    <name type="scientific">Boletus reticuloceps</name>
    <dbReference type="NCBI Taxonomy" id="495285"/>
    <lineage>
        <taxon>Eukaryota</taxon>
        <taxon>Fungi</taxon>
        <taxon>Dikarya</taxon>
        <taxon>Basidiomycota</taxon>
        <taxon>Agaricomycotina</taxon>
        <taxon>Agaricomycetes</taxon>
        <taxon>Agaricomycetidae</taxon>
        <taxon>Boletales</taxon>
        <taxon>Boletineae</taxon>
        <taxon>Boletaceae</taxon>
        <taxon>Boletoideae</taxon>
        <taxon>Boletus</taxon>
    </lineage>
</organism>
<evidence type="ECO:0000256" key="3">
    <source>
        <dbReference type="ARBA" id="ARBA00022989"/>
    </source>
</evidence>
<evidence type="ECO:0000313" key="9">
    <source>
        <dbReference type="EMBL" id="KAG6371219.1"/>
    </source>
</evidence>
<proteinExistence type="inferred from homology"/>
<keyword evidence="2 7" id="KW-0812">Transmembrane</keyword>
<evidence type="ECO:0000259" key="8">
    <source>
        <dbReference type="Pfam" id="PF20684"/>
    </source>
</evidence>
<feature type="transmembrane region" description="Helical" evidence="7">
    <location>
        <begin position="222"/>
        <end position="244"/>
    </location>
</feature>
<sequence>MSVSYQALSISFGVIKCLAVFLTLFRLGFRLKIQRFWWEDVWAAVALLCTVASIISVFVVNGTNHREAFLIASRINVHMLTCIVWSVRISVTFSIVRITPSTFLRRVVLGVAACFFLVWVTTLCLEVRWCAGIAQTPPGEANLLCVVPRSIIIFQMTTNCTADTIIAVFPIRLLYRAKLPQRQRRMFVSIFSASRFLCGVSLARLILQLVGPRSVQEVVANMQLAIFLICCNLLVVVTWIYRVFLTPRCPGKLAPSASPADNEANDDDFTESPSNSKTLQVLTTVDMTTTYAASVGDITIKHKKYTSTIDPPSMSESV</sequence>